<dbReference type="InterPro" id="IPR036291">
    <property type="entry name" value="NAD(P)-bd_dom_sf"/>
</dbReference>
<dbReference type="SUPFAM" id="SSF53223">
    <property type="entry name" value="Aminoacid dehydrogenase-like, N-terminal domain"/>
    <property type="match status" value="1"/>
</dbReference>
<dbReference type="InterPro" id="IPR011342">
    <property type="entry name" value="Shikimate_DH"/>
</dbReference>
<feature type="domain" description="SDH C-terminal" evidence="11">
    <location>
        <begin position="252"/>
        <end position="278"/>
    </location>
</feature>
<dbReference type="InterPro" id="IPR006151">
    <property type="entry name" value="Shikm_DH/Glu-tRNA_Rdtase"/>
</dbReference>
<evidence type="ECO:0000256" key="4">
    <source>
        <dbReference type="ARBA" id="ARBA00022857"/>
    </source>
</evidence>
<dbReference type="InterPro" id="IPR013708">
    <property type="entry name" value="Shikimate_DH-bd_N"/>
</dbReference>
<dbReference type="GO" id="GO:0004764">
    <property type="term" value="F:shikimate 3-dehydrogenase (NADP+) activity"/>
    <property type="evidence" value="ECO:0007669"/>
    <property type="project" value="UniProtKB-UniRule"/>
</dbReference>
<feature type="binding site" evidence="8">
    <location>
        <position position="96"/>
    </location>
    <ligand>
        <name>shikimate</name>
        <dbReference type="ChEBI" id="CHEBI:36208"/>
    </ligand>
</feature>
<evidence type="ECO:0000256" key="1">
    <source>
        <dbReference type="ARBA" id="ARBA00004871"/>
    </source>
</evidence>
<comment type="caution">
    <text evidence="12">The sequence shown here is derived from an EMBL/GenBank/DDBJ whole genome shotgun (WGS) entry which is preliminary data.</text>
</comment>
<evidence type="ECO:0000256" key="7">
    <source>
        <dbReference type="ARBA" id="ARBA00049442"/>
    </source>
</evidence>
<feature type="binding site" evidence="8">
    <location>
        <position position="231"/>
    </location>
    <ligand>
        <name>shikimate</name>
        <dbReference type="ChEBI" id="CHEBI:36208"/>
    </ligand>
</feature>
<feature type="binding site" evidence="8">
    <location>
        <position position="259"/>
    </location>
    <ligand>
        <name>shikimate</name>
        <dbReference type="ChEBI" id="CHEBI:36208"/>
    </ligand>
</feature>
<dbReference type="Proteomes" id="UP000256774">
    <property type="component" value="Unassembled WGS sequence"/>
</dbReference>
<dbReference type="GO" id="GO:0019632">
    <property type="term" value="P:shikimate metabolic process"/>
    <property type="evidence" value="ECO:0007669"/>
    <property type="project" value="InterPro"/>
</dbReference>
<name>A0A3E0HA72_9GAMM</name>
<dbReference type="GO" id="GO:0009423">
    <property type="term" value="P:chorismate biosynthetic process"/>
    <property type="evidence" value="ECO:0007669"/>
    <property type="project" value="UniProtKB-UniRule"/>
</dbReference>
<dbReference type="Gene3D" id="3.40.50.720">
    <property type="entry name" value="NAD(P)-binding Rossmann-like Domain"/>
    <property type="match status" value="1"/>
</dbReference>
<keyword evidence="4 8" id="KW-0521">NADP</keyword>
<feature type="binding site" evidence="8">
    <location>
        <position position="112"/>
    </location>
    <ligand>
        <name>shikimate</name>
        <dbReference type="ChEBI" id="CHEBI:36208"/>
    </ligand>
</feature>
<evidence type="ECO:0000259" key="11">
    <source>
        <dbReference type="Pfam" id="PF18317"/>
    </source>
</evidence>
<evidence type="ECO:0000259" key="9">
    <source>
        <dbReference type="Pfam" id="PF01488"/>
    </source>
</evidence>
<dbReference type="GO" id="GO:0005829">
    <property type="term" value="C:cytosol"/>
    <property type="evidence" value="ECO:0007669"/>
    <property type="project" value="TreeGrafter"/>
</dbReference>
<feature type="binding site" evidence="8">
    <location>
        <begin position="137"/>
        <end position="141"/>
    </location>
    <ligand>
        <name>NADP(+)</name>
        <dbReference type="ChEBI" id="CHEBI:58349"/>
    </ligand>
</feature>
<gene>
    <name evidence="8" type="primary">aroE</name>
    <name evidence="12" type="ORF">DFR26_0291</name>
</gene>
<dbReference type="SUPFAM" id="SSF51735">
    <property type="entry name" value="NAD(P)-binding Rossmann-fold domains"/>
    <property type="match status" value="1"/>
</dbReference>
<feature type="binding site" evidence="8">
    <location>
        <position position="252"/>
    </location>
    <ligand>
        <name>NADP(+)</name>
        <dbReference type="ChEBI" id="CHEBI:58349"/>
    </ligand>
</feature>
<feature type="binding site" evidence="8">
    <location>
        <position position="71"/>
    </location>
    <ligand>
        <name>shikimate</name>
        <dbReference type="ChEBI" id="CHEBI:36208"/>
    </ligand>
</feature>
<evidence type="ECO:0000256" key="2">
    <source>
        <dbReference type="ARBA" id="ARBA00012962"/>
    </source>
</evidence>
<dbReference type="OrthoDB" id="9776868at2"/>
<evidence type="ECO:0000313" key="12">
    <source>
        <dbReference type="EMBL" id="REH40092.1"/>
    </source>
</evidence>
<dbReference type="UniPathway" id="UPA00053">
    <property type="reaction ID" value="UER00087"/>
</dbReference>
<accession>A0A3E0HA72</accession>
<sequence>MSESVIAEKPFDQYAVIGHPIEHSQSPRIHAAFAKASSQRMVYEALLSPLDGLAQTWATLRANGGRGANITVPFKVEAMALCDQLSDRAELAGAVNTLSVLADGQVRGDNTDGAGLVRDIETNAGWQLAGQRVLLLGAGGASAGVLGPLLAAGVAHICIANRTLAKADKLAAAFAGMGSVSTAASSALAQSNDSASYDLIINATSASLQGKSIDIGASWYRESSAVYDMMYGFDTAFLAWARGQQISRRRDGLGMLVEQAAEAFYVWRGVRPDTQALLSSLRAELD</sequence>
<feature type="binding site" evidence="8">
    <location>
        <position position="87"/>
    </location>
    <ligand>
        <name>NADP(+)</name>
        <dbReference type="ChEBI" id="CHEBI:58349"/>
    </ligand>
</feature>
<keyword evidence="5 8" id="KW-0560">Oxidoreductase</keyword>
<comment type="similarity">
    <text evidence="8">Belongs to the shikimate dehydrogenase family.</text>
</comment>
<feature type="domain" description="Quinate/shikimate 5-dehydrogenase/glutamyl-tRNA reductase" evidence="9">
    <location>
        <begin position="127"/>
        <end position="207"/>
    </location>
</feature>
<dbReference type="GO" id="GO:0009073">
    <property type="term" value="P:aromatic amino acid family biosynthetic process"/>
    <property type="evidence" value="ECO:0007669"/>
    <property type="project" value="UniProtKB-KW"/>
</dbReference>
<dbReference type="EMBL" id="QUNR01000001">
    <property type="protein sequence ID" value="REH40092.1"/>
    <property type="molecule type" value="Genomic_DNA"/>
</dbReference>
<comment type="function">
    <text evidence="8">Involved in the biosynthesis of the chorismate, which leads to the biosynthesis of aromatic amino acids. Catalyzes the reversible NADPH linked reduction of 3-dehydroshikimate (DHSA) to yield shikimate (SA).</text>
</comment>
<dbReference type="GO" id="GO:0050661">
    <property type="term" value="F:NADP binding"/>
    <property type="evidence" value="ECO:0007669"/>
    <property type="project" value="InterPro"/>
</dbReference>
<keyword evidence="6 8" id="KW-0057">Aromatic amino acid biosynthesis</keyword>
<dbReference type="Pfam" id="PF18317">
    <property type="entry name" value="SDH_C"/>
    <property type="match status" value="1"/>
</dbReference>
<dbReference type="InterPro" id="IPR041121">
    <property type="entry name" value="SDH_C"/>
</dbReference>
<proteinExistence type="inferred from homology"/>
<comment type="pathway">
    <text evidence="1 8">Metabolic intermediate biosynthesis; chorismate biosynthesis; chorismate from D-erythrose 4-phosphate and phosphoenolpyruvate: step 4/7.</text>
</comment>
<keyword evidence="3 8" id="KW-0028">Amino-acid biosynthesis</keyword>
<feature type="domain" description="Shikimate dehydrogenase substrate binding N-terminal" evidence="10">
    <location>
        <begin position="16"/>
        <end position="98"/>
    </location>
</feature>
<evidence type="ECO:0000259" key="10">
    <source>
        <dbReference type="Pfam" id="PF08501"/>
    </source>
</evidence>
<dbReference type="FunFam" id="3.40.50.10860:FF:000006">
    <property type="entry name" value="Shikimate dehydrogenase (NADP(+))"/>
    <property type="match status" value="1"/>
</dbReference>
<reference evidence="12 13" key="1">
    <citation type="submission" date="2018-08" db="EMBL/GenBank/DDBJ databases">
        <title>Genomic Encyclopedia of Type Strains, Phase IV (KMG-IV): sequencing the most valuable type-strain genomes for metagenomic binning, comparative biology and taxonomic classification.</title>
        <authorList>
            <person name="Goeker M."/>
        </authorList>
    </citation>
    <scope>NUCLEOTIDE SEQUENCE [LARGE SCALE GENOMIC DNA]</scope>
    <source>
        <strain evidence="12 13">DSM 26022</strain>
    </source>
</reference>
<evidence type="ECO:0000256" key="8">
    <source>
        <dbReference type="HAMAP-Rule" id="MF_00222"/>
    </source>
</evidence>
<dbReference type="NCBIfam" id="TIGR00507">
    <property type="entry name" value="aroE"/>
    <property type="match status" value="1"/>
</dbReference>
<dbReference type="Pfam" id="PF01488">
    <property type="entry name" value="Shikimate_DH"/>
    <property type="match status" value="1"/>
</dbReference>
<feature type="active site" description="Proton acceptor" evidence="8">
    <location>
        <position position="75"/>
    </location>
</feature>
<dbReference type="GO" id="GO:0008652">
    <property type="term" value="P:amino acid biosynthetic process"/>
    <property type="evidence" value="ECO:0007669"/>
    <property type="project" value="UniProtKB-KW"/>
</dbReference>
<evidence type="ECO:0000256" key="5">
    <source>
        <dbReference type="ARBA" id="ARBA00023002"/>
    </source>
</evidence>
<dbReference type="AlphaFoldDB" id="A0A3E0HA72"/>
<dbReference type="RefSeq" id="WP_116207160.1">
    <property type="nucleotide sequence ID" value="NZ_QUNR01000001.1"/>
</dbReference>
<feature type="binding site" evidence="8">
    <location>
        <position position="229"/>
    </location>
    <ligand>
        <name>NADP(+)</name>
        <dbReference type="ChEBI" id="CHEBI:58349"/>
    </ligand>
</feature>
<feature type="binding site" evidence="8">
    <location>
        <begin position="161"/>
        <end position="166"/>
    </location>
    <ligand>
        <name>NADP(+)</name>
        <dbReference type="ChEBI" id="CHEBI:58349"/>
    </ligand>
</feature>
<dbReference type="Pfam" id="PF08501">
    <property type="entry name" value="Shikimate_dh_N"/>
    <property type="match status" value="1"/>
</dbReference>
<organism evidence="12 13">
    <name type="scientific">Paraperlucidibaca baekdonensis</name>
    <dbReference type="NCBI Taxonomy" id="748120"/>
    <lineage>
        <taxon>Bacteria</taxon>
        <taxon>Pseudomonadati</taxon>
        <taxon>Pseudomonadota</taxon>
        <taxon>Gammaproteobacteria</taxon>
        <taxon>Moraxellales</taxon>
        <taxon>Moraxellaceae</taxon>
        <taxon>Paraperlucidibaca</taxon>
    </lineage>
</organism>
<dbReference type="HAMAP" id="MF_00222">
    <property type="entry name" value="Shikimate_DH_AroE"/>
    <property type="match status" value="1"/>
</dbReference>
<protein>
    <recommendedName>
        <fullName evidence="2 8">Shikimate dehydrogenase (NADP(+))</fullName>
        <shortName evidence="8">SDH</shortName>
        <ecNumber evidence="2 8">1.1.1.25</ecNumber>
    </recommendedName>
</protein>
<dbReference type="PANTHER" id="PTHR21089:SF1">
    <property type="entry name" value="BIFUNCTIONAL 3-DEHYDROQUINATE DEHYDRATASE_SHIKIMATE DEHYDROGENASE, CHLOROPLASTIC"/>
    <property type="match status" value="1"/>
</dbReference>
<comment type="subunit">
    <text evidence="8">Homodimer.</text>
</comment>
<dbReference type="PANTHER" id="PTHR21089">
    <property type="entry name" value="SHIKIMATE DEHYDROGENASE"/>
    <property type="match status" value="1"/>
</dbReference>
<dbReference type="NCBIfam" id="NF001310">
    <property type="entry name" value="PRK00258.1-2"/>
    <property type="match status" value="1"/>
</dbReference>
<dbReference type="InterPro" id="IPR022893">
    <property type="entry name" value="Shikimate_DH_fam"/>
</dbReference>
<dbReference type="CDD" id="cd01065">
    <property type="entry name" value="NAD_bind_Shikimate_DH"/>
    <property type="match status" value="1"/>
</dbReference>
<evidence type="ECO:0000313" key="13">
    <source>
        <dbReference type="Proteomes" id="UP000256774"/>
    </source>
</evidence>
<comment type="catalytic activity">
    <reaction evidence="7 8">
        <text>shikimate + NADP(+) = 3-dehydroshikimate + NADPH + H(+)</text>
        <dbReference type="Rhea" id="RHEA:17737"/>
        <dbReference type="ChEBI" id="CHEBI:15378"/>
        <dbReference type="ChEBI" id="CHEBI:16630"/>
        <dbReference type="ChEBI" id="CHEBI:36208"/>
        <dbReference type="ChEBI" id="CHEBI:57783"/>
        <dbReference type="ChEBI" id="CHEBI:58349"/>
        <dbReference type="EC" id="1.1.1.25"/>
    </reaction>
</comment>
<keyword evidence="13" id="KW-1185">Reference proteome</keyword>
<dbReference type="InterPro" id="IPR046346">
    <property type="entry name" value="Aminoacid_DH-like_N_sf"/>
</dbReference>
<evidence type="ECO:0000256" key="6">
    <source>
        <dbReference type="ARBA" id="ARBA00023141"/>
    </source>
</evidence>
<feature type="binding site" evidence="8">
    <location>
        <begin position="24"/>
        <end position="26"/>
    </location>
    <ligand>
        <name>shikimate</name>
        <dbReference type="ChEBI" id="CHEBI:36208"/>
    </ligand>
</feature>
<dbReference type="EC" id="1.1.1.25" evidence="2 8"/>
<evidence type="ECO:0000256" key="3">
    <source>
        <dbReference type="ARBA" id="ARBA00022605"/>
    </source>
</evidence>
<dbReference type="Gene3D" id="3.40.50.10860">
    <property type="entry name" value="Leucine Dehydrogenase, chain A, domain 1"/>
    <property type="match status" value="1"/>
</dbReference>